<sequence>METDIDIEATGANFSVAKQLDVRARTHKALRQIAANITPGMVEEDAAAMARDVLGTMSMRKGWHRVIVRFGPNTTKDFEAKSEPGVILGEHDIFFIDIGPIYGDTEGDAGETFVFGDDPEHHKAKHDVRALWDDVRNLWRDKGLTGPELYEYAIKSADERGWQLNLDLSGHRLSEFPHEAHYDGSLADADLYPRPNLWVLEMAIRHPTRQFGAFYEDLLLDDQSFDD</sequence>
<dbReference type="RefSeq" id="WP_110319006.1">
    <property type="nucleotide sequence ID" value="NZ_QJJU01000023.1"/>
</dbReference>
<dbReference type="Proteomes" id="UP000247781">
    <property type="component" value="Unassembled WGS sequence"/>
</dbReference>
<reference evidence="2 3" key="2">
    <citation type="submission" date="2018-06" db="EMBL/GenBank/DDBJ databases">
        <title>Sequencing of bacterial isolates from soil warming experiment in Harvard Forest, Massachusetts, USA.</title>
        <authorList>
            <person name="Deangelis K.PhD."/>
        </authorList>
    </citation>
    <scope>NUCLEOTIDE SEQUENCE [LARGE SCALE GENOMIC DNA]</scope>
    <source>
        <strain evidence="2 3">GAS496</strain>
    </source>
</reference>
<gene>
    <name evidence="2" type="ORF">C8E89_12337</name>
</gene>
<evidence type="ECO:0000313" key="3">
    <source>
        <dbReference type="Proteomes" id="UP000247781"/>
    </source>
</evidence>
<dbReference type="AlphaFoldDB" id="A0A318HE28"/>
<dbReference type="Gene3D" id="3.90.230.10">
    <property type="entry name" value="Creatinase/methionine aminopeptidase superfamily"/>
    <property type="match status" value="1"/>
</dbReference>
<proteinExistence type="predicted"/>
<name>A0A318HE28_9MYCO</name>
<dbReference type="OrthoDB" id="8418909at2"/>
<protein>
    <submittedName>
        <fullName evidence="2">Metallopeptidase family M24</fullName>
    </submittedName>
</protein>
<reference evidence="3" key="1">
    <citation type="submission" date="2018-05" db="EMBL/GenBank/DDBJ databases">
        <authorList>
            <person name="Deangelis K."/>
            <person name="Huntemann M."/>
            <person name="Clum A."/>
            <person name="Pillay M."/>
            <person name="Palaniappan K."/>
            <person name="Varghese N."/>
            <person name="Mikhailova N."/>
            <person name="Stamatis D."/>
            <person name="Reddy T."/>
            <person name="Daum C."/>
            <person name="Shapiro N."/>
            <person name="Ivanova N."/>
            <person name="Kyrpides N."/>
            <person name="Woyke T."/>
        </authorList>
    </citation>
    <scope>NUCLEOTIDE SEQUENCE [LARGE SCALE GENOMIC DNA]</scope>
    <source>
        <strain evidence="3">GAS496</strain>
    </source>
</reference>
<comment type="caution">
    <text evidence="2">The sequence shown here is derived from an EMBL/GenBank/DDBJ whole genome shotgun (WGS) entry which is preliminary data.</text>
</comment>
<accession>A0A318HE28</accession>
<evidence type="ECO:0000259" key="1">
    <source>
        <dbReference type="Pfam" id="PF00557"/>
    </source>
</evidence>
<dbReference type="EMBL" id="QJJU01000023">
    <property type="protein sequence ID" value="PXX03235.1"/>
    <property type="molecule type" value="Genomic_DNA"/>
</dbReference>
<dbReference type="InterPro" id="IPR036005">
    <property type="entry name" value="Creatinase/aminopeptidase-like"/>
</dbReference>
<evidence type="ECO:0000313" key="2">
    <source>
        <dbReference type="EMBL" id="PXX03235.1"/>
    </source>
</evidence>
<dbReference type="InterPro" id="IPR000994">
    <property type="entry name" value="Pept_M24"/>
</dbReference>
<dbReference type="SUPFAM" id="SSF55920">
    <property type="entry name" value="Creatinase/aminopeptidase"/>
    <property type="match status" value="1"/>
</dbReference>
<dbReference type="Pfam" id="PF00557">
    <property type="entry name" value="Peptidase_M24"/>
    <property type="match status" value="1"/>
</dbReference>
<feature type="domain" description="Peptidase M24" evidence="1">
    <location>
        <begin position="24"/>
        <end position="219"/>
    </location>
</feature>
<keyword evidence="3" id="KW-1185">Reference proteome</keyword>
<organism evidence="2 3">
    <name type="scientific">Mycolicibacterium moriokaense</name>
    <dbReference type="NCBI Taxonomy" id="39691"/>
    <lineage>
        <taxon>Bacteria</taxon>
        <taxon>Bacillati</taxon>
        <taxon>Actinomycetota</taxon>
        <taxon>Actinomycetes</taxon>
        <taxon>Mycobacteriales</taxon>
        <taxon>Mycobacteriaceae</taxon>
        <taxon>Mycolicibacterium</taxon>
    </lineage>
</organism>